<reference evidence="1 2" key="1">
    <citation type="submission" date="2024-02" db="EMBL/GenBank/DDBJ databases">
        <authorList>
            <person name="Chen Y."/>
            <person name="Shah S."/>
            <person name="Dougan E. K."/>
            <person name="Thang M."/>
            <person name="Chan C."/>
        </authorList>
    </citation>
    <scope>NUCLEOTIDE SEQUENCE [LARGE SCALE GENOMIC DNA]</scope>
</reference>
<accession>A0ABP0HXA0</accession>
<gene>
    <name evidence="1" type="ORF">CCMP2556_LOCUS3492</name>
</gene>
<evidence type="ECO:0000313" key="1">
    <source>
        <dbReference type="EMBL" id="CAK8994059.1"/>
    </source>
</evidence>
<dbReference type="Proteomes" id="UP001642484">
    <property type="component" value="Unassembled WGS sequence"/>
</dbReference>
<organism evidence="1 2">
    <name type="scientific">Durusdinium trenchii</name>
    <dbReference type="NCBI Taxonomy" id="1381693"/>
    <lineage>
        <taxon>Eukaryota</taxon>
        <taxon>Sar</taxon>
        <taxon>Alveolata</taxon>
        <taxon>Dinophyceae</taxon>
        <taxon>Suessiales</taxon>
        <taxon>Symbiodiniaceae</taxon>
        <taxon>Durusdinium</taxon>
    </lineage>
</organism>
<keyword evidence="2" id="KW-1185">Reference proteome</keyword>
<name>A0ABP0HXA0_9DINO</name>
<dbReference type="EMBL" id="CAXAMN010001381">
    <property type="protein sequence ID" value="CAK8994059.1"/>
    <property type="molecule type" value="Genomic_DNA"/>
</dbReference>
<evidence type="ECO:0000313" key="2">
    <source>
        <dbReference type="Proteomes" id="UP001642484"/>
    </source>
</evidence>
<protein>
    <submittedName>
        <fullName evidence="1">Uncharacterized protein</fullName>
    </submittedName>
</protein>
<sequence>MPHPCQMVIDAFSDKATAALSCQKLHGFLEEALTAQGQRLVSASKPDLDRLTSPGQHLSCAVPLTDIMVGLPTDGLPCINDWLTTVLSFLFSGSRLHREPLDVYVLSDPDDGDGPRLGIKKGFTRLSAVLFLGLLVSDLEPIAGKDLILPVLPAICELFSLPSSISAFQNAEAISFDAMQLSTQGAERQRKDVMKMAMRFEALLLEKKASGSASDKSDRDLIQEASARYNDHQANSAIKRWQLNADVTTAIIGVVCGMSAECRQIVNERSQAVHFRKYNYWWATNCRRMKKSMRSRLRWNEETWTKNVTEEMIGKLTTTFMNGPLEDYTQDLDALLMSKPNNVTVEMVAMWQDHVGRILAKNSTVSGSTADTPIEVEEAEEAQLDIHTENFREAEYKMTIANLSHDFKEAVHYNLRKNKIESNRHVAEALVFQKCFVEIDILLKFKTTQAPFKVLHLRDQLTQGLVIADKLMEKRAMVLCTDKGQRDSLSALLRRMHQDCGFDSVDTEKVHHIGFCDLSKWGRLSVPEVDEVASWALRTLNQNPEYSNLDKEVALDLMKELQQEVYLGFYSETSNPTLAQYVVEQVKDKLIEEWKAGQGLMGQQQQKFQASADLSEYSKPREPVLKLCTMSNGHLALPKDVRERWLNCPVRNPDWRQRLKNFDAVFAPVANTQEPAQAPAVTVNTNPDLEKQTVPTSETLCDAPPSLTAEEFQTKHPTLVATVTLNVGANLTCCLAEDKVYIMSGAKITLPGLKSQNPRPLFLYAGGSWISESGKAKEFLTKAGNENKAIEFRLESQDDIVVWEETTAKGVSDSSPMTLYELLFTIEKRGTLQYTITGHKAERPPAVQRGEETDRWDWKL</sequence>
<proteinExistence type="predicted"/>
<comment type="caution">
    <text evidence="1">The sequence shown here is derived from an EMBL/GenBank/DDBJ whole genome shotgun (WGS) entry which is preliminary data.</text>
</comment>